<feature type="binding site" evidence="2">
    <location>
        <position position="61"/>
    </location>
    <ligand>
        <name>substrate</name>
    </ligand>
</feature>
<dbReference type="AlphaFoldDB" id="A0A0J8AZE2"/>
<feature type="non-terminal residue" evidence="3">
    <location>
        <position position="1"/>
    </location>
</feature>
<evidence type="ECO:0000313" key="3">
    <source>
        <dbReference type="EMBL" id="KMS94081.1"/>
    </source>
</evidence>
<sequence>ELPPIQVAFPTRETVLGSLAGQLGGGGSIRFNPSHWNASTFPKEIIRDCISIRSGTLMHSKVIIGRLPVNRSVSVGEPIGWIYFGSHNFTRAAWGGIAQSASHLTINNFEIGVLVPVRQVALNVGHRLDGKTVEPDPDQVWEESLRKCPVPIPFVRPLPKYSGKTPWFPGQQSSAAD</sequence>
<dbReference type="OrthoDB" id="512391at2759"/>
<feature type="active site" description="Proton donor/acceptor" evidence="1">
    <location>
        <position position="59"/>
    </location>
</feature>
<accession>A0A0J8AZE2</accession>
<organism evidence="3 4">
    <name type="scientific">Beta vulgaris subsp. vulgaris</name>
    <name type="common">Beet</name>
    <dbReference type="NCBI Taxonomy" id="3555"/>
    <lineage>
        <taxon>Eukaryota</taxon>
        <taxon>Viridiplantae</taxon>
        <taxon>Streptophyta</taxon>
        <taxon>Embryophyta</taxon>
        <taxon>Tracheophyta</taxon>
        <taxon>Spermatophyta</taxon>
        <taxon>Magnoliopsida</taxon>
        <taxon>eudicotyledons</taxon>
        <taxon>Gunneridae</taxon>
        <taxon>Pentapetalae</taxon>
        <taxon>Caryophyllales</taxon>
        <taxon>Chenopodiaceae</taxon>
        <taxon>Betoideae</taxon>
        <taxon>Beta</taxon>
    </lineage>
</organism>
<dbReference type="InterPro" id="IPR010347">
    <property type="entry name" value="Tdp1"/>
</dbReference>
<reference evidence="3 4" key="1">
    <citation type="journal article" date="2014" name="Nature">
        <title>The genome of the recently domesticated crop plant sugar beet (Beta vulgaris).</title>
        <authorList>
            <person name="Dohm J.C."/>
            <person name="Minoche A.E."/>
            <person name="Holtgrawe D."/>
            <person name="Capella-Gutierrez S."/>
            <person name="Zakrzewski F."/>
            <person name="Tafer H."/>
            <person name="Rupp O."/>
            <person name="Sorensen T.R."/>
            <person name="Stracke R."/>
            <person name="Reinhardt R."/>
            <person name="Goesmann A."/>
            <person name="Kraft T."/>
            <person name="Schulz B."/>
            <person name="Stadler P.F."/>
            <person name="Schmidt T."/>
            <person name="Gabaldon T."/>
            <person name="Lehrach H."/>
            <person name="Weisshaar B."/>
            <person name="Himmelbauer H."/>
        </authorList>
    </citation>
    <scope>NUCLEOTIDE SEQUENCE [LARGE SCALE GENOMIC DNA]</scope>
    <source>
        <tissue evidence="3">Taproot</tissue>
    </source>
</reference>
<dbReference type="GO" id="GO:0005634">
    <property type="term" value="C:nucleus"/>
    <property type="evidence" value="ECO:0007669"/>
    <property type="project" value="InterPro"/>
</dbReference>
<dbReference type="EMBL" id="KQ096347">
    <property type="protein sequence ID" value="KMS94081.1"/>
    <property type="molecule type" value="Genomic_DNA"/>
</dbReference>
<evidence type="ECO:0000313" key="4">
    <source>
        <dbReference type="Proteomes" id="UP000035740"/>
    </source>
</evidence>
<proteinExistence type="predicted"/>
<dbReference type="Pfam" id="PF06087">
    <property type="entry name" value="Tyr-DNA_phospho"/>
    <property type="match status" value="1"/>
</dbReference>
<dbReference type="GO" id="GO:0003697">
    <property type="term" value="F:single-stranded DNA binding"/>
    <property type="evidence" value="ECO:0007669"/>
    <property type="project" value="TreeGrafter"/>
</dbReference>
<dbReference type="GO" id="GO:0006281">
    <property type="term" value="P:DNA repair"/>
    <property type="evidence" value="ECO:0007669"/>
    <property type="project" value="InterPro"/>
</dbReference>
<gene>
    <name evidence="3" type="ORF">BVRB_024990</name>
</gene>
<dbReference type="GO" id="GO:0003690">
    <property type="term" value="F:double-stranded DNA binding"/>
    <property type="evidence" value="ECO:0007669"/>
    <property type="project" value="TreeGrafter"/>
</dbReference>
<dbReference type="GO" id="GO:0017005">
    <property type="term" value="F:3'-tyrosyl-DNA phosphodiesterase activity"/>
    <property type="evidence" value="ECO:0007669"/>
    <property type="project" value="TreeGrafter"/>
</dbReference>
<name>A0A0J8AZE2_BETVV</name>
<dbReference type="PANTHER" id="PTHR12415">
    <property type="entry name" value="TYROSYL-DNA PHOSPHODIESTERASE 1"/>
    <property type="match status" value="1"/>
</dbReference>
<dbReference type="Proteomes" id="UP000035740">
    <property type="component" value="Unassembled WGS sequence"/>
</dbReference>
<protein>
    <recommendedName>
        <fullName evidence="5">PLD phosphodiesterase domain-containing protein</fullName>
    </recommendedName>
</protein>
<keyword evidence="4" id="KW-1185">Reference proteome</keyword>
<dbReference type="SUPFAM" id="SSF56024">
    <property type="entry name" value="Phospholipase D/nuclease"/>
    <property type="match status" value="1"/>
</dbReference>
<evidence type="ECO:0008006" key="5">
    <source>
        <dbReference type="Google" id="ProtNLM"/>
    </source>
</evidence>
<evidence type="ECO:0000256" key="2">
    <source>
        <dbReference type="PIRSR" id="PIRSR610347-2"/>
    </source>
</evidence>
<dbReference type="Gene3D" id="3.30.870.10">
    <property type="entry name" value="Endonuclease Chain A"/>
    <property type="match status" value="1"/>
</dbReference>
<evidence type="ECO:0000256" key="1">
    <source>
        <dbReference type="PIRSR" id="PIRSR610347-1"/>
    </source>
</evidence>
<dbReference type="PANTHER" id="PTHR12415:SF4">
    <property type="entry name" value="TYROSYL-DNA PHOSPHODIESTERASE DOMAIN-CONTAINING PROTEIN"/>
    <property type="match status" value="1"/>
</dbReference>
<dbReference type="Gramene" id="KMS94081">
    <property type="protein sequence ID" value="KMS94081"/>
    <property type="gene ID" value="BVRB_024990"/>
</dbReference>